<dbReference type="SUPFAM" id="SSF55298">
    <property type="entry name" value="YjgF-like"/>
    <property type="match status" value="1"/>
</dbReference>
<dbReference type="CDD" id="cd00448">
    <property type="entry name" value="YjgF_YER057c_UK114_family"/>
    <property type="match status" value="1"/>
</dbReference>
<name>A0A382RWK9_9ZZZZ</name>
<evidence type="ECO:0000313" key="2">
    <source>
        <dbReference type="EMBL" id="SVD01308.1"/>
    </source>
</evidence>
<sequence>MEEQDMPKEYFADAAQSERSYSPAIKVTGVTTIYLAGVGATTDATGKSLAGDFDGQVRATFERIRATLARAGGTLDDIVTMTVFIKDMQYGTHFTQLRKEFFTQGFPCSALIGIDSLARAEMMVEVQAIAVTDG</sequence>
<accession>A0A382RWK9</accession>
<dbReference type="Pfam" id="PF01042">
    <property type="entry name" value="Ribonuc_L-PSP"/>
    <property type="match status" value="1"/>
</dbReference>
<dbReference type="InterPro" id="IPR035959">
    <property type="entry name" value="RutC-like_sf"/>
</dbReference>
<organism evidence="2">
    <name type="scientific">marine metagenome</name>
    <dbReference type="NCBI Taxonomy" id="408172"/>
    <lineage>
        <taxon>unclassified sequences</taxon>
        <taxon>metagenomes</taxon>
        <taxon>ecological metagenomes</taxon>
    </lineage>
</organism>
<dbReference type="GO" id="GO:0019239">
    <property type="term" value="F:deaminase activity"/>
    <property type="evidence" value="ECO:0007669"/>
    <property type="project" value="TreeGrafter"/>
</dbReference>
<protein>
    <submittedName>
        <fullName evidence="2">Uncharacterized protein</fullName>
    </submittedName>
</protein>
<dbReference type="EMBL" id="UINC01124274">
    <property type="protein sequence ID" value="SVD01308.1"/>
    <property type="molecule type" value="Genomic_DNA"/>
</dbReference>
<comment type="similarity">
    <text evidence="1">Belongs to the RutC family.</text>
</comment>
<dbReference type="AlphaFoldDB" id="A0A382RWK9"/>
<gene>
    <name evidence="2" type="ORF">METZ01_LOCUS354162</name>
</gene>
<dbReference type="GO" id="GO:0005829">
    <property type="term" value="C:cytosol"/>
    <property type="evidence" value="ECO:0007669"/>
    <property type="project" value="TreeGrafter"/>
</dbReference>
<reference evidence="2" key="1">
    <citation type="submission" date="2018-05" db="EMBL/GenBank/DDBJ databases">
        <authorList>
            <person name="Lanie J.A."/>
            <person name="Ng W.-L."/>
            <person name="Kazmierczak K.M."/>
            <person name="Andrzejewski T.M."/>
            <person name="Davidsen T.M."/>
            <person name="Wayne K.J."/>
            <person name="Tettelin H."/>
            <person name="Glass J.I."/>
            <person name="Rusch D."/>
            <person name="Podicherti R."/>
            <person name="Tsui H.-C.T."/>
            <person name="Winkler M.E."/>
        </authorList>
    </citation>
    <scope>NUCLEOTIDE SEQUENCE</scope>
</reference>
<dbReference type="InterPro" id="IPR006175">
    <property type="entry name" value="YjgF/YER057c/UK114"/>
</dbReference>
<proteinExistence type="inferred from homology"/>
<dbReference type="PANTHER" id="PTHR11803">
    <property type="entry name" value="2-IMINOBUTANOATE/2-IMINOPROPANOATE DEAMINASE RIDA"/>
    <property type="match status" value="1"/>
</dbReference>
<dbReference type="Gene3D" id="3.30.1330.40">
    <property type="entry name" value="RutC-like"/>
    <property type="match status" value="1"/>
</dbReference>
<evidence type="ECO:0000256" key="1">
    <source>
        <dbReference type="ARBA" id="ARBA00010552"/>
    </source>
</evidence>
<dbReference type="PANTHER" id="PTHR11803:SF58">
    <property type="entry name" value="PROTEIN HMF1-RELATED"/>
    <property type="match status" value="1"/>
</dbReference>